<accession>A0AAU6RJS2</accession>
<dbReference type="InterPro" id="IPR003615">
    <property type="entry name" value="HNH_nuc"/>
</dbReference>
<dbReference type="SUPFAM" id="SSF54060">
    <property type="entry name" value="His-Me finger endonucleases"/>
    <property type="match status" value="1"/>
</dbReference>
<sequence length="172" mass="19942">MTNKIKTELTNLIAIDEARKVRESKYKEYYVSIHDSYFSKNKRTGKVNRLTPVQVGGRYYKVGINGKMISTHRLVAEAFDENFTDEYHINHISGDISDNRLSNIEVCTPQENILHRDVSKELNITISIADIKKIQETHNVEHKNDVIQIINNININLLSEYEPSSFTIKFKE</sequence>
<dbReference type="GO" id="GO:0004519">
    <property type="term" value="F:endonuclease activity"/>
    <property type="evidence" value="ECO:0007669"/>
    <property type="project" value="UniProtKB-KW"/>
</dbReference>
<feature type="domain" description="HNH nuclease" evidence="1">
    <location>
        <begin position="71"/>
        <end position="112"/>
    </location>
</feature>
<dbReference type="RefSeq" id="WP_420496635.1">
    <property type="nucleotide sequence ID" value="NZ_CP124587.1"/>
</dbReference>
<name>A0AAU6RJS2_9STAP</name>
<keyword evidence="2" id="KW-0378">Hydrolase</keyword>
<keyword evidence="2" id="KW-0540">Nuclease</keyword>
<proteinExistence type="predicted"/>
<reference evidence="2" key="1">
    <citation type="submission" date="2023-04" db="EMBL/GenBank/DDBJ databases">
        <title>Macrococci isolated from food, foodproducing animals, and human clinical materials.</title>
        <authorList>
            <person name="Maslanova I."/>
            <person name="Svec P."/>
            <person name="Sedlacek I."/>
            <person name="Novakova D."/>
            <person name="Keller J.E."/>
            <person name="Schwendener S."/>
            <person name="Finstrlova A."/>
            <person name="Botka T."/>
            <person name="Kovarovic V."/>
            <person name="Petras P."/>
            <person name="Perreten V."/>
            <person name="Pantucek R."/>
        </authorList>
    </citation>
    <scope>NUCLEOTIDE SEQUENCE</scope>
    <source>
        <strain evidence="2">NRL/St 13/116</strain>
        <plasmid evidence="2">pMP13116_2</plasmid>
    </source>
</reference>
<dbReference type="InterPro" id="IPR044925">
    <property type="entry name" value="His-Me_finger_sf"/>
</dbReference>
<keyword evidence="2" id="KW-0255">Endonuclease</keyword>
<organism evidence="2">
    <name type="scientific">Macrococcus psychrotolerans</name>
    <dbReference type="NCBI Taxonomy" id="3039389"/>
    <lineage>
        <taxon>Bacteria</taxon>
        <taxon>Bacillati</taxon>
        <taxon>Bacillota</taxon>
        <taxon>Bacilli</taxon>
        <taxon>Bacillales</taxon>
        <taxon>Staphylococcaceae</taxon>
        <taxon>Macrococcus</taxon>
    </lineage>
</organism>
<dbReference type="AlphaFoldDB" id="A0AAU6RJS2"/>
<dbReference type="Pfam" id="PF13392">
    <property type="entry name" value="HNH_3"/>
    <property type="match status" value="1"/>
</dbReference>
<dbReference type="EMBL" id="CP124587">
    <property type="protein sequence ID" value="WZE69924.1"/>
    <property type="molecule type" value="Genomic_DNA"/>
</dbReference>
<geneLocation type="plasmid" evidence="2">
    <name>pMP13116_2</name>
</geneLocation>
<keyword evidence="2" id="KW-0614">Plasmid</keyword>
<evidence type="ECO:0000259" key="1">
    <source>
        <dbReference type="Pfam" id="PF13392"/>
    </source>
</evidence>
<evidence type="ECO:0000313" key="2">
    <source>
        <dbReference type="EMBL" id="WZE69924.1"/>
    </source>
</evidence>
<gene>
    <name evidence="2" type="ORF">QA540_10940</name>
</gene>
<dbReference type="Gene3D" id="3.90.75.20">
    <property type="match status" value="1"/>
</dbReference>
<protein>
    <submittedName>
        <fullName evidence="2">HNH endonuclease</fullName>
    </submittedName>
</protein>